<dbReference type="InterPro" id="IPR017853">
    <property type="entry name" value="GH"/>
</dbReference>
<comment type="similarity">
    <text evidence="2">Belongs to the glycosyl hydrolase 18 family. Chitinase class V subfamily.</text>
</comment>
<dbReference type="GO" id="GO:0008843">
    <property type="term" value="F:endochitinase activity"/>
    <property type="evidence" value="ECO:0007669"/>
    <property type="project" value="UniProtKB-EC"/>
</dbReference>
<sequence length="1203" mass="133903">MLTGAVSWSTRFGFCGPGEDHCGADCIANCDYESTAKCSATKPCAEGCCSKFGICGYGPDYCSKDNCVSGCGQPSESDPGDWGSEFANSTTCPLNVCCSKYGFCGTKGKLQRAVGYYESSAKQRSCNAFLSEQIPKGIYTHLNYAFATIDPNTFEILPPTSSDANLMQRLTSLKQNDRGLRVNIAIGGWSFNDPGITSSIFTELAASEANQRKFFKSLTSFLATYDFDGVDIDWEYPVDSDRGGREEDYKNFPKFMANLKSALMGTGGRDRLSLTLPTSYWYLRHFDIKSLAKSVDYFNYISYDLHGTWDRGNKWTGEYLDAHTNLTEITDSLDLLWRNDISPDKVVLGIAFYSRAFTVADTNCMTPGCLFGSGSTPGPCSRQTGILMNSEIDDIRAKNSLTPSLDKDAAVQILTWDNQWASYDDGTTFKLRIDFAKKTCLGGVMVWAVSHDTSDAAYSRALGGLAPLTQPVANQRISANWVTITVDERKRQCKWTACGQTYTGDYVAISRSDPKYRQGELVLDSIDCPKGSSHTLCCPKEDIPKCGWYTHKNGNCNSECPSGYFEIGSLSSKGLCYNDGYEAACCESGKDSTALYDTLQWSKAPSCDSGECPVLDENKSETLALATSGSGDDKKTWDDCDWYHSVDSPPKGKSQDYCVDSCPSDMHDSTCKGGTRAFCCSDNYYITKVRTDPMVGQFKKALNNYLTNGTCPMGSSSGLSRRDSASTDLVKRDTNTYDNFQLVIPILYSLLQTNQYLLNKSQLVEQSEWDEWALRNSFSGLSMKSLRPYAETSSLWSDIGGGRYVAENILCRPDVWSDLAQQKSIPACQGDPCDEGADPELCQTAELDGETDSDDDDDDDDEDDPLEKRELGYSPLRPRSPLEKRSDPKTFRVWCAGTGNWVDDLKIKPAAYPSAGKWKPGEIQYEEARTYQSRQDCANPLIDPMQKQGNNYDTEHVLELQIIGMFFEYATQGELASGSTPSFLPIDCSFFLNKAQGDQNFLEEEGMDEKEVLYTGEPKPRSAKDGRKARYRIMAALGTTTNKKNFYLLEKAVNGMKARISRNVDLVESTKWKKFVADTSNPGIPLKEIKAAIAVWHYLNNQQVKDSFVEIVSNLRGIWTGVDKHFNQQVPLFLPAWDEWWHDYIDYQADRTSTWVTNGIAAMRKVWQDESDNDPAKLIVLSALDELESVADESVRYSHFIFP</sequence>
<feature type="domain" description="Chitin-binding type-1" evidence="14">
    <location>
        <begin position="19"/>
        <end position="73"/>
    </location>
</feature>
<evidence type="ECO:0000256" key="10">
    <source>
        <dbReference type="ARBA" id="ARBA00023326"/>
    </source>
</evidence>
<dbReference type="PROSITE" id="PS51910">
    <property type="entry name" value="GH18_2"/>
    <property type="match status" value="1"/>
</dbReference>
<accession>A0A317V109</accession>
<feature type="region of interest" description="Disordered" evidence="13">
    <location>
        <begin position="847"/>
        <end position="885"/>
    </location>
</feature>
<dbReference type="RefSeq" id="XP_025461670.1">
    <property type="nucleotide sequence ID" value="XM_025614212.1"/>
</dbReference>
<gene>
    <name evidence="16" type="ORF">BO94DRAFT_561323</name>
</gene>
<comment type="caution">
    <text evidence="11">Lacks conserved residue(s) required for the propagation of feature annotation.</text>
</comment>
<dbReference type="AlphaFoldDB" id="A0A317V109"/>
<evidence type="ECO:0000256" key="6">
    <source>
        <dbReference type="ARBA" id="ARBA00023024"/>
    </source>
</evidence>
<dbReference type="STRING" id="1450535.A0A317V109"/>
<evidence type="ECO:0000256" key="3">
    <source>
        <dbReference type="ARBA" id="ARBA00012729"/>
    </source>
</evidence>
<feature type="compositionally biased region" description="Acidic residues" evidence="13">
    <location>
        <begin position="847"/>
        <end position="865"/>
    </location>
</feature>
<keyword evidence="6" id="KW-0146">Chitin degradation</keyword>
<dbReference type="SMART" id="SM00270">
    <property type="entry name" value="ChtBD1"/>
    <property type="match status" value="3"/>
</dbReference>
<protein>
    <recommendedName>
        <fullName evidence="3">chitinase</fullName>
        <ecNumber evidence="3">3.2.1.14</ecNumber>
    </recommendedName>
</protein>
<dbReference type="Gene3D" id="3.20.20.80">
    <property type="entry name" value="Glycosidases"/>
    <property type="match status" value="1"/>
</dbReference>
<reference evidence="16 17" key="1">
    <citation type="submission" date="2016-12" db="EMBL/GenBank/DDBJ databases">
        <title>The genomes of Aspergillus section Nigri reveals drivers in fungal speciation.</title>
        <authorList>
            <consortium name="DOE Joint Genome Institute"/>
            <person name="Vesth T.C."/>
            <person name="Nybo J."/>
            <person name="Theobald S."/>
            <person name="Brandl J."/>
            <person name="Frisvad J.C."/>
            <person name="Nielsen K.F."/>
            <person name="Lyhne E.K."/>
            <person name="Kogle M.E."/>
            <person name="Kuo A."/>
            <person name="Riley R."/>
            <person name="Clum A."/>
            <person name="Nolan M."/>
            <person name="Lipzen A."/>
            <person name="Salamov A."/>
            <person name="Henrissat B."/>
            <person name="Wiebenga A."/>
            <person name="De Vries R.P."/>
            <person name="Grigoriev I.V."/>
            <person name="Mortensen U.H."/>
            <person name="Andersen M.R."/>
            <person name="Baker S.E."/>
        </authorList>
    </citation>
    <scope>NUCLEOTIDE SEQUENCE [LARGE SCALE GENOMIC DNA]</scope>
    <source>
        <strain evidence="16 17">CBS 115572</strain>
    </source>
</reference>
<dbReference type="GeneID" id="37116355"/>
<dbReference type="CDD" id="cd06922">
    <property type="entry name" value="ChtBD1_GH18_1"/>
    <property type="match status" value="1"/>
</dbReference>
<keyword evidence="5 12" id="KW-0378">Hydrolase</keyword>
<keyword evidence="4 11" id="KW-0147">Chitin-binding</keyword>
<dbReference type="EC" id="3.2.1.14" evidence="3"/>
<evidence type="ECO:0000256" key="2">
    <source>
        <dbReference type="ARBA" id="ARBA00008682"/>
    </source>
</evidence>
<proteinExistence type="inferred from homology"/>
<evidence type="ECO:0000313" key="17">
    <source>
        <dbReference type="Proteomes" id="UP000246702"/>
    </source>
</evidence>
<dbReference type="PROSITE" id="PS01095">
    <property type="entry name" value="GH18_1"/>
    <property type="match status" value="1"/>
</dbReference>
<dbReference type="InterPro" id="IPR001579">
    <property type="entry name" value="Glyco_hydro_18_chit_AS"/>
</dbReference>
<evidence type="ECO:0000256" key="11">
    <source>
        <dbReference type="PROSITE-ProRule" id="PRU00261"/>
    </source>
</evidence>
<keyword evidence="17" id="KW-1185">Reference proteome</keyword>
<keyword evidence="9 12" id="KW-0326">Glycosidase</keyword>
<evidence type="ECO:0000256" key="8">
    <source>
        <dbReference type="ARBA" id="ARBA00023277"/>
    </source>
</evidence>
<evidence type="ECO:0000256" key="4">
    <source>
        <dbReference type="ARBA" id="ARBA00022669"/>
    </source>
</evidence>
<dbReference type="PANTHER" id="PTHR11177:SF402">
    <property type="entry name" value="CHITINASE"/>
    <property type="match status" value="1"/>
</dbReference>
<name>A0A317V109_9EURO</name>
<dbReference type="PANTHER" id="PTHR11177">
    <property type="entry name" value="CHITINASE"/>
    <property type="match status" value="1"/>
</dbReference>
<comment type="caution">
    <text evidence="16">The sequence shown here is derived from an EMBL/GenBank/DDBJ whole genome shotgun (WGS) entry which is preliminary data.</text>
</comment>
<feature type="domain" description="GH18" evidence="15">
    <location>
        <begin position="111"/>
        <end position="465"/>
    </location>
</feature>
<dbReference type="InterPro" id="IPR011583">
    <property type="entry name" value="Chitinase_II/V-like_cat"/>
</dbReference>
<evidence type="ECO:0000256" key="12">
    <source>
        <dbReference type="RuleBase" id="RU000489"/>
    </source>
</evidence>
<dbReference type="OrthoDB" id="73875at2759"/>
<dbReference type="Pfam" id="PF00187">
    <property type="entry name" value="Chitin_bind_1"/>
    <property type="match status" value="1"/>
</dbReference>
<feature type="disulfide bond" evidence="11">
    <location>
        <begin position="67"/>
        <end position="71"/>
    </location>
</feature>
<keyword evidence="10" id="KW-0624">Polysaccharide degradation</keyword>
<dbReference type="CDD" id="cd00035">
    <property type="entry name" value="ChtBD1"/>
    <property type="match status" value="1"/>
</dbReference>
<dbReference type="InterPro" id="IPR036861">
    <property type="entry name" value="Endochitinase-like_sf"/>
</dbReference>
<evidence type="ECO:0000256" key="1">
    <source>
        <dbReference type="ARBA" id="ARBA00000822"/>
    </source>
</evidence>
<dbReference type="InterPro" id="IPR050314">
    <property type="entry name" value="Glycosyl_Hydrlase_18"/>
</dbReference>
<feature type="disulfide bond" evidence="11">
    <location>
        <begin position="48"/>
        <end position="62"/>
    </location>
</feature>
<dbReference type="GO" id="GO:0000272">
    <property type="term" value="P:polysaccharide catabolic process"/>
    <property type="evidence" value="ECO:0007669"/>
    <property type="project" value="UniProtKB-KW"/>
</dbReference>
<evidence type="ECO:0000313" key="16">
    <source>
        <dbReference type="EMBL" id="PWY66472.1"/>
    </source>
</evidence>
<dbReference type="SUPFAM" id="SSF54556">
    <property type="entry name" value="Chitinase insertion domain"/>
    <property type="match status" value="1"/>
</dbReference>
<evidence type="ECO:0000256" key="13">
    <source>
        <dbReference type="SAM" id="MobiDB-lite"/>
    </source>
</evidence>
<dbReference type="EMBL" id="MSFK01000051">
    <property type="protein sequence ID" value="PWY66472.1"/>
    <property type="molecule type" value="Genomic_DNA"/>
</dbReference>
<dbReference type="Gene3D" id="3.10.50.10">
    <property type="match status" value="1"/>
</dbReference>
<keyword evidence="8" id="KW-0119">Carbohydrate metabolism</keyword>
<dbReference type="SUPFAM" id="SSF57016">
    <property type="entry name" value="Plant lectins/antimicrobial peptides"/>
    <property type="match status" value="1"/>
</dbReference>
<dbReference type="Proteomes" id="UP000246702">
    <property type="component" value="Unassembled WGS sequence"/>
</dbReference>
<evidence type="ECO:0000259" key="14">
    <source>
        <dbReference type="PROSITE" id="PS50941"/>
    </source>
</evidence>
<dbReference type="SMART" id="SM00636">
    <property type="entry name" value="Glyco_18"/>
    <property type="match status" value="1"/>
</dbReference>
<dbReference type="Pfam" id="PF00704">
    <property type="entry name" value="Glyco_hydro_18"/>
    <property type="match status" value="1"/>
</dbReference>
<dbReference type="Gene3D" id="3.30.60.10">
    <property type="entry name" value="Endochitinase-like"/>
    <property type="match status" value="1"/>
</dbReference>
<evidence type="ECO:0000256" key="7">
    <source>
        <dbReference type="ARBA" id="ARBA00023026"/>
    </source>
</evidence>
<keyword evidence="7" id="KW-0843">Virulence</keyword>
<keyword evidence="11" id="KW-1015">Disulfide bond</keyword>
<dbReference type="InterPro" id="IPR001002">
    <property type="entry name" value="Chitin-bd_1"/>
</dbReference>
<evidence type="ECO:0000256" key="5">
    <source>
        <dbReference type="ARBA" id="ARBA00022801"/>
    </source>
</evidence>
<evidence type="ECO:0000259" key="15">
    <source>
        <dbReference type="PROSITE" id="PS51910"/>
    </source>
</evidence>
<organism evidence="16 17">
    <name type="scientific">Aspergillus sclerotioniger CBS 115572</name>
    <dbReference type="NCBI Taxonomy" id="1450535"/>
    <lineage>
        <taxon>Eukaryota</taxon>
        <taxon>Fungi</taxon>
        <taxon>Dikarya</taxon>
        <taxon>Ascomycota</taxon>
        <taxon>Pezizomycotina</taxon>
        <taxon>Eurotiomycetes</taxon>
        <taxon>Eurotiomycetidae</taxon>
        <taxon>Eurotiales</taxon>
        <taxon>Aspergillaceae</taxon>
        <taxon>Aspergillus</taxon>
        <taxon>Aspergillus subgen. Circumdati</taxon>
    </lineage>
</organism>
<dbReference type="PROSITE" id="PS50941">
    <property type="entry name" value="CHIT_BIND_I_2"/>
    <property type="match status" value="1"/>
</dbReference>
<evidence type="ECO:0000256" key="9">
    <source>
        <dbReference type="ARBA" id="ARBA00023295"/>
    </source>
</evidence>
<dbReference type="GO" id="GO:0008061">
    <property type="term" value="F:chitin binding"/>
    <property type="evidence" value="ECO:0007669"/>
    <property type="project" value="UniProtKB-UniRule"/>
</dbReference>
<dbReference type="GO" id="GO:0006032">
    <property type="term" value="P:chitin catabolic process"/>
    <property type="evidence" value="ECO:0007669"/>
    <property type="project" value="UniProtKB-KW"/>
</dbReference>
<comment type="catalytic activity">
    <reaction evidence="1">
        <text>Random endo-hydrolysis of N-acetyl-beta-D-glucosaminide (1-&gt;4)-beta-linkages in chitin and chitodextrins.</text>
        <dbReference type="EC" id="3.2.1.14"/>
    </reaction>
</comment>
<dbReference type="SUPFAM" id="SSF51445">
    <property type="entry name" value="(Trans)glycosidases"/>
    <property type="match status" value="1"/>
</dbReference>
<dbReference type="InterPro" id="IPR029070">
    <property type="entry name" value="Chitinase_insertion_sf"/>
</dbReference>
<dbReference type="InterPro" id="IPR001223">
    <property type="entry name" value="Glyco_hydro18_cat"/>
</dbReference>